<dbReference type="PANTHER" id="PTHR43520">
    <property type="entry name" value="ATP7, ISOFORM B"/>
    <property type="match status" value="1"/>
</dbReference>
<accession>A0A0F9CYC2</accession>
<evidence type="ECO:0000259" key="4">
    <source>
        <dbReference type="SMART" id="SM00746"/>
    </source>
</evidence>
<organism evidence="5">
    <name type="scientific">marine sediment metagenome</name>
    <dbReference type="NCBI Taxonomy" id="412755"/>
    <lineage>
        <taxon>unclassified sequences</taxon>
        <taxon>metagenomes</taxon>
        <taxon>ecological metagenomes</taxon>
    </lineage>
</organism>
<evidence type="ECO:0000256" key="2">
    <source>
        <dbReference type="SAM" id="MobiDB-lite"/>
    </source>
</evidence>
<proteinExistence type="predicted"/>
<reference evidence="5" key="1">
    <citation type="journal article" date="2015" name="Nature">
        <title>Complex archaea that bridge the gap between prokaryotes and eukaryotes.</title>
        <authorList>
            <person name="Spang A."/>
            <person name="Saw J.H."/>
            <person name="Jorgensen S.L."/>
            <person name="Zaremba-Niedzwiedzka K."/>
            <person name="Martijn J."/>
            <person name="Lind A.E."/>
            <person name="van Eijk R."/>
            <person name="Schleper C."/>
            <person name="Guy L."/>
            <person name="Ettema T.J."/>
        </authorList>
    </citation>
    <scope>NUCLEOTIDE SEQUENCE</scope>
</reference>
<comment type="caution">
    <text evidence="5">The sequence shown here is derived from an EMBL/GenBank/DDBJ whole genome shotgun (WGS) entry which is preliminary data.</text>
</comment>
<feature type="transmembrane region" description="Helical" evidence="3">
    <location>
        <begin position="178"/>
        <end position="202"/>
    </location>
</feature>
<evidence type="ECO:0000313" key="5">
    <source>
        <dbReference type="EMBL" id="KKL46481.1"/>
    </source>
</evidence>
<dbReference type="SUPFAM" id="SSF47240">
    <property type="entry name" value="Ferritin-like"/>
    <property type="match status" value="1"/>
</dbReference>
<evidence type="ECO:0000256" key="3">
    <source>
        <dbReference type="SAM" id="Phobius"/>
    </source>
</evidence>
<dbReference type="GO" id="GO:0055070">
    <property type="term" value="P:copper ion homeostasis"/>
    <property type="evidence" value="ECO:0007669"/>
    <property type="project" value="TreeGrafter"/>
</dbReference>
<dbReference type="SMART" id="SM00746">
    <property type="entry name" value="TRASH"/>
    <property type="match status" value="1"/>
</dbReference>
<keyword evidence="3" id="KW-1133">Transmembrane helix</keyword>
<dbReference type="Pfam" id="PF04945">
    <property type="entry name" value="YHS"/>
    <property type="match status" value="1"/>
</dbReference>
<name>A0A0F9CYC2_9ZZZZ</name>
<dbReference type="GO" id="GO:0016491">
    <property type="term" value="F:oxidoreductase activity"/>
    <property type="evidence" value="ECO:0007669"/>
    <property type="project" value="InterPro"/>
</dbReference>
<dbReference type="GO" id="GO:0005507">
    <property type="term" value="F:copper ion binding"/>
    <property type="evidence" value="ECO:0007669"/>
    <property type="project" value="TreeGrafter"/>
</dbReference>
<dbReference type="Gene3D" id="1.10.620.20">
    <property type="entry name" value="Ribonucleotide Reductase, subunit A"/>
    <property type="match status" value="1"/>
</dbReference>
<dbReference type="EMBL" id="LAZR01034015">
    <property type="protein sequence ID" value="KKL46481.1"/>
    <property type="molecule type" value="Genomic_DNA"/>
</dbReference>
<dbReference type="InterPro" id="IPR009078">
    <property type="entry name" value="Ferritin-like_SF"/>
</dbReference>
<feature type="domain" description="TRASH" evidence="4">
    <location>
        <begin position="22"/>
        <end position="60"/>
    </location>
</feature>
<dbReference type="Pfam" id="PF19335">
    <property type="entry name" value="HMBD"/>
    <property type="match status" value="2"/>
</dbReference>
<keyword evidence="3" id="KW-0472">Membrane</keyword>
<sequence>MNRDIAESLTHDHVNNTHQHLDPVCGMEVDPATAAASQEHDGRRYYFCSAGCAEKFQADPSEYVAQTGTSKRPAPSPAAQEHPAGTAAGTKAIYTCPMHPDVRQEGPGACPECGMALEPLVPLTAAKGKTQYICPMHLEIVRDEPASCPICGMALEPRTAAGDGEQEDPEFTDMMRRLWISGVLSVPLLVVAMAPMLGGQWFAARVRVWIELALATPVVLWCGWPLLARGWRSIVTLKLNMFTLVSIGVVTAWAYSVLATIAPGIFPASFRAEGGTVEVYFEAAGVITTLVLLGQVLELRARRQFDQRLVYGDAIVAYETDTPVVEQGQDGHCAGMPYDFANVLGSVSRDLDHTNDAKAGCLEQWLGFADLHRQGLCDSSLG</sequence>
<dbReference type="InterPro" id="IPR012348">
    <property type="entry name" value="RNR-like"/>
</dbReference>
<feature type="transmembrane region" description="Helical" evidence="3">
    <location>
        <begin position="279"/>
        <end position="299"/>
    </location>
</feature>
<feature type="region of interest" description="Disordered" evidence="2">
    <location>
        <begin position="63"/>
        <end position="86"/>
    </location>
</feature>
<keyword evidence="1" id="KW-1278">Translocase</keyword>
<dbReference type="PANTHER" id="PTHR43520:SF8">
    <property type="entry name" value="P-TYPE CU(+) TRANSPORTER"/>
    <property type="match status" value="1"/>
</dbReference>
<dbReference type="GO" id="GO:0043682">
    <property type="term" value="F:P-type divalent copper transporter activity"/>
    <property type="evidence" value="ECO:0007669"/>
    <property type="project" value="TreeGrafter"/>
</dbReference>
<dbReference type="GO" id="GO:0016020">
    <property type="term" value="C:membrane"/>
    <property type="evidence" value="ECO:0007669"/>
    <property type="project" value="TreeGrafter"/>
</dbReference>
<dbReference type="InterPro" id="IPR045800">
    <property type="entry name" value="HMBD"/>
</dbReference>
<dbReference type="InterPro" id="IPR007029">
    <property type="entry name" value="YHS_dom"/>
</dbReference>
<feature type="transmembrane region" description="Helical" evidence="3">
    <location>
        <begin position="208"/>
        <end position="227"/>
    </location>
</feature>
<protein>
    <recommendedName>
        <fullName evidence="4">TRASH domain-containing protein</fullName>
    </recommendedName>
</protein>
<feature type="transmembrane region" description="Helical" evidence="3">
    <location>
        <begin position="239"/>
        <end position="259"/>
    </location>
</feature>
<gene>
    <name evidence="5" type="ORF">LCGC14_2345140</name>
</gene>
<evidence type="ECO:0000256" key="1">
    <source>
        <dbReference type="ARBA" id="ARBA00022967"/>
    </source>
</evidence>
<dbReference type="InterPro" id="IPR011017">
    <property type="entry name" value="TRASH_dom"/>
</dbReference>
<keyword evidence="3" id="KW-0812">Transmembrane</keyword>
<dbReference type="AlphaFoldDB" id="A0A0F9CYC2"/>